<keyword evidence="2" id="KW-1185">Reference proteome</keyword>
<dbReference type="EMBL" id="JRKL02002263">
    <property type="protein sequence ID" value="KAF3959731.1"/>
    <property type="molecule type" value="Genomic_DNA"/>
</dbReference>
<accession>A0A8J4R931</accession>
<gene>
    <name evidence="1" type="ORF">CMV_015483</name>
</gene>
<organism evidence="1 2">
    <name type="scientific">Castanea mollissima</name>
    <name type="common">Chinese chestnut</name>
    <dbReference type="NCBI Taxonomy" id="60419"/>
    <lineage>
        <taxon>Eukaryota</taxon>
        <taxon>Viridiplantae</taxon>
        <taxon>Streptophyta</taxon>
        <taxon>Embryophyta</taxon>
        <taxon>Tracheophyta</taxon>
        <taxon>Spermatophyta</taxon>
        <taxon>Magnoliopsida</taxon>
        <taxon>eudicotyledons</taxon>
        <taxon>Gunneridae</taxon>
        <taxon>Pentapetalae</taxon>
        <taxon>rosids</taxon>
        <taxon>fabids</taxon>
        <taxon>Fagales</taxon>
        <taxon>Fagaceae</taxon>
        <taxon>Castanea</taxon>
    </lineage>
</organism>
<sequence>MSGGCWVDWSERVVVLGCAWWLLGRLCCGESSRGVKRHTISTNQIPKRKKSSPTLSVDVACFIMLLIILGSGNTSNA</sequence>
<dbReference type="Proteomes" id="UP000737018">
    <property type="component" value="Unassembled WGS sequence"/>
</dbReference>
<evidence type="ECO:0000313" key="2">
    <source>
        <dbReference type="Proteomes" id="UP000737018"/>
    </source>
</evidence>
<name>A0A8J4R931_9ROSI</name>
<proteinExistence type="predicted"/>
<reference evidence="1" key="1">
    <citation type="submission" date="2020-03" db="EMBL/GenBank/DDBJ databases">
        <title>Castanea mollissima Vanexum genome sequencing.</title>
        <authorList>
            <person name="Staton M."/>
        </authorList>
    </citation>
    <scope>NUCLEOTIDE SEQUENCE</scope>
    <source>
        <tissue evidence="1">Leaf</tissue>
    </source>
</reference>
<dbReference type="AlphaFoldDB" id="A0A8J4R931"/>
<protein>
    <submittedName>
        <fullName evidence="1">Uncharacterized protein</fullName>
    </submittedName>
</protein>
<comment type="caution">
    <text evidence="1">The sequence shown here is derived from an EMBL/GenBank/DDBJ whole genome shotgun (WGS) entry which is preliminary data.</text>
</comment>
<evidence type="ECO:0000313" key="1">
    <source>
        <dbReference type="EMBL" id="KAF3959731.1"/>
    </source>
</evidence>